<evidence type="ECO:0000313" key="4">
    <source>
        <dbReference type="EMBL" id="AZS49842.1"/>
    </source>
</evidence>
<reference evidence="5" key="1">
    <citation type="submission" date="2018-06" db="EMBL/GenBank/DDBJ databases">
        <title>Complete genome of Pseudomonas insecticola strain QZS01.</title>
        <authorList>
            <person name="Wang J."/>
            <person name="Su Q."/>
        </authorList>
    </citation>
    <scope>NUCLEOTIDE SEQUENCE [LARGE SCALE GENOMIC DNA]</scope>
    <source>
        <strain evidence="5">QZS01</strain>
    </source>
</reference>
<gene>
    <name evidence="4" type="ORF">DM558_03180</name>
</gene>
<dbReference type="Pfam" id="PF03641">
    <property type="entry name" value="Lysine_decarbox"/>
    <property type="match status" value="1"/>
</dbReference>
<evidence type="ECO:0000256" key="2">
    <source>
        <dbReference type="ARBA" id="ARBA00011985"/>
    </source>
</evidence>
<evidence type="ECO:0000256" key="3">
    <source>
        <dbReference type="ARBA" id="ARBA00031983"/>
    </source>
</evidence>
<dbReference type="AlphaFoldDB" id="A0A3Q9JKU6"/>
<organism evidence="4 5">
    <name type="scientific">Entomomonas moraniae</name>
    <dbReference type="NCBI Taxonomy" id="2213226"/>
    <lineage>
        <taxon>Bacteria</taxon>
        <taxon>Pseudomonadati</taxon>
        <taxon>Pseudomonadota</taxon>
        <taxon>Gammaproteobacteria</taxon>
        <taxon>Pseudomonadales</taxon>
        <taxon>Pseudomonadaceae</taxon>
        <taxon>Entomomonas</taxon>
    </lineage>
</organism>
<dbReference type="InterPro" id="IPR052341">
    <property type="entry name" value="LOG_family_nucleotidases"/>
</dbReference>
<dbReference type="KEGG" id="emo:DM558_03180"/>
<dbReference type="EC" id="3.2.2.4" evidence="2"/>
<dbReference type="InterPro" id="IPR031100">
    <property type="entry name" value="LOG_fam"/>
</dbReference>
<accession>A0A3Q9JKU6</accession>
<dbReference type="GO" id="GO:0005829">
    <property type="term" value="C:cytosol"/>
    <property type="evidence" value="ECO:0007669"/>
    <property type="project" value="TreeGrafter"/>
</dbReference>
<name>A0A3Q9JKU6_9GAMM</name>
<dbReference type="InterPro" id="IPR005269">
    <property type="entry name" value="LOG"/>
</dbReference>
<dbReference type="Gene3D" id="3.40.50.450">
    <property type="match status" value="1"/>
</dbReference>
<dbReference type="PANTHER" id="PTHR43393">
    <property type="entry name" value="CYTOKININ RIBOSIDE 5'-MONOPHOSPHATE PHOSPHORIBOHYDROLASE"/>
    <property type="match status" value="1"/>
</dbReference>
<dbReference type="Proteomes" id="UP000273143">
    <property type="component" value="Chromosome"/>
</dbReference>
<protein>
    <recommendedName>
        <fullName evidence="3">AMP nucleosidase</fullName>
        <ecNumber evidence="2">3.2.2.4</ecNumber>
    </recommendedName>
    <alternativeName>
        <fullName evidence="3">AMP nucleosidase</fullName>
    </alternativeName>
</protein>
<dbReference type="PANTHER" id="PTHR43393:SF2">
    <property type="entry name" value="CYTOKININ RIBOSIDE 5'-MONOPHOSPHATE PHOSPHORIBOHYDROLASE"/>
    <property type="match status" value="1"/>
</dbReference>
<proteinExistence type="predicted"/>
<evidence type="ECO:0000256" key="1">
    <source>
        <dbReference type="ARBA" id="ARBA00000274"/>
    </source>
</evidence>
<dbReference type="SUPFAM" id="SSF102405">
    <property type="entry name" value="MCP/YpsA-like"/>
    <property type="match status" value="1"/>
</dbReference>
<dbReference type="RefSeq" id="WP_127162016.1">
    <property type="nucleotide sequence ID" value="NZ_CP029822.1"/>
</dbReference>
<dbReference type="NCBIfam" id="TIGR00730">
    <property type="entry name" value="Rossman fold protein, TIGR00730 family"/>
    <property type="match status" value="1"/>
</dbReference>
<dbReference type="GO" id="GO:0008714">
    <property type="term" value="F:AMP nucleosidase activity"/>
    <property type="evidence" value="ECO:0007669"/>
    <property type="project" value="UniProtKB-EC"/>
</dbReference>
<sequence>MMNEHDNELNRHHSASSTELNKKIDELLNLALPSGAKEHALYKELFLAATRLVQAERSHWDTKIAKNALTEMEQGFTLLERFKRHRKVTVFGSARTPVTNPLYQQAKELGKLLADNGFIVITGAGNGIMAAAHEGAGENNALGFNIKLPFEQHANKTMRDSDALVTFQFFFIRKLFFVKETEAIVLCPGGFGTWDEAMEVLTLIQTGKTPLIPVIMLETHGSSYWKDAISYFEKHLKDEHYIVPSDMKLMKLVHTSEEATQEILQFYKNFNSSRWFKDTFALRLNHALTNDALSYINENFKDISGSQFTQQAYAESFKEDEFKHLTYLLFSFTGKLHGRLRELIDYINLPQNWSH</sequence>
<dbReference type="GO" id="GO:0009691">
    <property type="term" value="P:cytokinin biosynthetic process"/>
    <property type="evidence" value="ECO:0007669"/>
    <property type="project" value="InterPro"/>
</dbReference>
<keyword evidence="5" id="KW-1185">Reference proteome</keyword>
<evidence type="ECO:0000313" key="5">
    <source>
        <dbReference type="Proteomes" id="UP000273143"/>
    </source>
</evidence>
<dbReference type="EMBL" id="CP029822">
    <property type="protein sequence ID" value="AZS49842.1"/>
    <property type="molecule type" value="Genomic_DNA"/>
</dbReference>
<comment type="catalytic activity">
    <reaction evidence="1">
        <text>AMP + H2O = D-ribose 5-phosphate + adenine</text>
        <dbReference type="Rhea" id="RHEA:20129"/>
        <dbReference type="ChEBI" id="CHEBI:15377"/>
        <dbReference type="ChEBI" id="CHEBI:16708"/>
        <dbReference type="ChEBI" id="CHEBI:78346"/>
        <dbReference type="ChEBI" id="CHEBI:456215"/>
        <dbReference type="EC" id="3.2.2.4"/>
    </reaction>
</comment>